<accession>A0A975G9T0</accession>
<evidence type="ECO:0000313" key="2">
    <source>
        <dbReference type="EMBL" id="QUE51431.1"/>
    </source>
</evidence>
<sequence>MTDVPTDTKPPRLLSLDALRGFDMLWIIGAETIVHQLAKWHKTPWLHAWATQLSHVSWEGLRAYDLIFPLFMFLSGVAIPFSFESRLVRGDSKRRLAGKIVIRSLVLVLLGMIYNGLLSDQPGPPRLPSVLGQIGLAWGAAATLNLLVRGMKGRLACIAAILGIVTVLQLLVPVPGIGASELTKTGAINAWLDRLLVPGRLHGKTFDPEGLLCIFSATTLTLAGSVLGSVLRKPDVTTWRTAGFVFAAGAAVTGAGWLCWHSGYPPIKALWTPTFDLLAIGIALMVFALFFAVIDVAKFQKWTLPLRVIGMNALTIYLLTRLVDFDQPSTVLFGRLANACGDGKLVVIASGALLLEWAVLYFLYRRKIFLRV</sequence>
<dbReference type="AlphaFoldDB" id="A0A975G9T0"/>
<feature type="transmembrane region" description="Helical" evidence="1">
    <location>
        <begin position="100"/>
        <end position="118"/>
    </location>
</feature>
<feature type="transmembrane region" description="Helical" evidence="1">
    <location>
        <begin position="209"/>
        <end position="231"/>
    </location>
</feature>
<dbReference type="PANTHER" id="PTHR31061:SF24">
    <property type="entry name" value="LD22376P"/>
    <property type="match status" value="1"/>
</dbReference>
<feature type="transmembrane region" description="Helical" evidence="1">
    <location>
        <begin position="275"/>
        <end position="297"/>
    </location>
</feature>
<dbReference type="EMBL" id="CP073100">
    <property type="protein sequence ID" value="QUE51431.1"/>
    <property type="molecule type" value="Genomic_DNA"/>
</dbReference>
<feature type="transmembrane region" description="Helical" evidence="1">
    <location>
        <begin position="304"/>
        <end position="323"/>
    </location>
</feature>
<gene>
    <name evidence="2" type="ORF">KBB96_00700</name>
</gene>
<feature type="transmembrane region" description="Helical" evidence="1">
    <location>
        <begin position="155"/>
        <end position="172"/>
    </location>
</feature>
<keyword evidence="1" id="KW-1133">Transmembrane helix</keyword>
<keyword evidence="1" id="KW-0472">Membrane</keyword>
<dbReference type="Proteomes" id="UP000676169">
    <property type="component" value="Chromosome"/>
</dbReference>
<protein>
    <submittedName>
        <fullName evidence="2">DUF5009 domain-containing protein</fullName>
    </submittedName>
</protein>
<feature type="transmembrane region" description="Helical" evidence="1">
    <location>
        <begin position="243"/>
        <end position="263"/>
    </location>
</feature>
<keyword evidence="1" id="KW-0812">Transmembrane</keyword>
<reference evidence="2" key="1">
    <citation type="submission" date="2021-04" db="EMBL/GenBank/DDBJ databases">
        <title>Luteolibacter sp. 32A isolated from the skin of an Anderson's salamander (Ambystoma andersonii).</title>
        <authorList>
            <person name="Spergser J."/>
            <person name="Busse H.-J."/>
        </authorList>
    </citation>
    <scope>NUCLEOTIDE SEQUENCE</scope>
    <source>
        <strain evidence="2">32A</strain>
    </source>
</reference>
<dbReference type="KEGG" id="lamb:KBB96_00700"/>
<name>A0A975G9T0_9BACT</name>
<feature type="transmembrane region" description="Helical" evidence="1">
    <location>
        <begin position="66"/>
        <end position="88"/>
    </location>
</feature>
<feature type="transmembrane region" description="Helical" evidence="1">
    <location>
        <begin position="343"/>
        <end position="364"/>
    </location>
</feature>
<dbReference type="RefSeq" id="WP_211631570.1">
    <property type="nucleotide sequence ID" value="NZ_CP073100.1"/>
</dbReference>
<evidence type="ECO:0000313" key="3">
    <source>
        <dbReference type="Proteomes" id="UP000676169"/>
    </source>
</evidence>
<evidence type="ECO:0000256" key="1">
    <source>
        <dbReference type="SAM" id="Phobius"/>
    </source>
</evidence>
<proteinExistence type="predicted"/>
<feature type="transmembrane region" description="Helical" evidence="1">
    <location>
        <begin position="130"/>
        <end position="148"/>
    </location>
</feature>
<keyword evidence="3" id="KW-1185">Reference proteome</keyword>
<organism evidence="2 3">
    <name type="scientific">Luteolibacter ambystomatis</name>
    <dbReference type="NCBI Taxonomy" id="2824561"/>
    <lineage>
        <taxon>Bacteria</taxon>
        <taxon>Pseudomonadati</taxon>
        <taxon>Verrucomicrobiota</taxon>
        <taxon>Verrucomicrobiia</taxon>
        <taxon>Verrucomicrobiales</taxon>
        <taxon>Verrucomicrobiaceae</taxon>
        <taxon>Luteolibacter</taxon>
    </lineage>
</organism>
<dbReference type="PANTHER" id="PTHR31061">
    <property type="entry name" value="LD22376P"/>
    <property type="match status" value="1"/>
</dbReference>